<dbReference type="SUPFAM" id="SSF51735">
    <property type="entry name" value="NAD(P)-binding Rossmann-fold domains"/>
    <property type="match status" value="1"/>
</dbReference>
<dbReference type="CDD" id="cd05233">
    <property type="entry name" value="SDR_c"/>
    <property type="match status" value="1"/>
</dbReference>
<accession>A0A9P4QIX4</accession>
<dbReference type="PRINTS" id="PR00081">
    <property type="entry name" value="GDHRDH"/>
</dbReference>
<dbReference type="EMBL" id="MU003766">
    <property type="protein sequence ID" value="KAF2725726.1"/>
    <property type="molecule type" value="Genomic_DNA"/>
</dbReference>
<dbReference type="AlphaFoldDB" id="A0A9P4QIX4"/>
<evidence type="ECO:0000256" key="1">
    <source>
        <dbReference type="ARBA" id="ARBA00006484"/>
    </source>
</evidence>
<proteinExistence type="inferred from homology"/>
<protein>
    <submittedName>
        <fullName evidence="3">NAD(P)-binding protein</fullName>
    </submittedName>
</protein>
<dbReference type="PRINTS" id="PR00080">
    <property type="entry name" value="SDRFAMILY"/>
</dbReference>
<comment type="caution">
    <text evidence="3">The sequence shown here is derived from an EMBL/GenBank/DDBJ whole genome shotgun (WGS) entry which is preliminary data.</text>
</comment>
<dbReference type="GO" id="GO:0016491">
    <property type="term" value="F:oxidoreductase activity"/>
    <property type="evidence" value="ECO:0007669"/>
    <property type="project" value="UniProtKB-KW"/>
</dbReference>
<evidence type="ECO:0000313" key="3">
    <source>
        <dbReference type="EMBL" id="KAF2725726.1"/>
    </source>
</evidence>
<dbReference type="InterPro" id="IPR036291">
    <property type="entry name" value="NAD(P)-bd_dom_sf"/>
</dbReference>
<dbReference type="PANTHER" id="PTHR24321">
    <property type="entry name" value="DEHYDROGENASES, SHORT CHAIN"/>
    <property type="match status" value="1"/>
</dbReference>
<dbReference type="OrthoDB" id="5840532at2759"/>
<keyword evidence="2" id="KW-0560">Oxidoreductase</keyword>
<sequence length="215" mass="22624">MIKDAASEGGGQIVAVPTDIAHEDQVNHLIEFTVRQLGRLDYAVNAAGVLGSTACSTETPSHEFDRINGINYRGCWLSSRAELAQMLKQDPLPTHDGRMGNRGSIVNIASALAFVGRQNAPAYCGSKAAVVSLTRCDAIDYAQDNIRVNCVCPGIISTPMTEPQMGILGPAIGIAPMNRTGTAQEVADAVLFLCSSKATFIQGAALSVDGGYIIN</sequence>
<keyword evidence="4" id="KW-1185">Reference proteome</keyword>
<evidence type="ECO:0000313" key="4">
    <source>
        <dbReference type="Proteomes" id="UP000799441"/>
    </source>
</evidence>
<gene>
    <name evidence="3" type="ORF">K431DRAFT_48293</name>
</gene>
<comment type="similarity">
    <text evidence="1">Belongs to the short-chain dehydrogenases/reductases (SDR) family.</text>
</comment>
<dbReference type="Pfam" id="PF13561">
    <property type="entry name" value="adh_short_C2"/>
    <property type="match status" value="1"/>
</dbReference>
<dbReference type="Proteomes" id="UP000799441">
    <property type="component" value="Unassembled WGS sequence"/>
</dbReference>
<organism evidence="3 4">
    <name type="scientific">Polychaeton citri CBS 116435</name>
    <dbReference type="NCBI Taxonomy" id="1314669"/>
    <lineage>
        <taxon>Eukaryota</taxon>
        <taxon>Fungi</taxon>
        <taxon>Dikarya</taxon>
        <taxon>Ascomycota</taxon>
        <taxon>Pezizomycotina</taxon>
        <taxon>Dothideomycetes</taxon>
        <taxon>Dothideomycetidae</taxon>
        <taxon>Capnodiales</taxon>
        <taxon>Capnodiaceae</taxon>
        <taxon>Polychaeton</taxon>
    </lineage>
</organism>
<dbReference type="PANTHER" id="PTHR24321:SF12">
    <property type="entry name" value="SHORT-CHAIN DEHYDROGENASE_REDUCTASE FAMILY, PUTATIVE (AFU_ORTHOLOGUE AFUA_5G14340)-RELATED"/>
    <property type="match status" value="1"/>
</dbReference>
<name>A0A9P4QIX4_9PEZI</name>
<dbReference type="InterPro" id="IPR002347">
    <property type="entry name" value="SDR_fam"/>
</dbReference>
<dbReference type="Gene3D" id="3.40.50.720">
    <property type="entry name" value="NAD(P)-binding Rossmann-like Domain"/>
    <property type="match status" value="1"/>
</dbReference>
<reference evidence="3" key="1">
    <citation type="journal article" date="2020" name="Stud. Mycol.">
        <title>101 Dothideomycetes genomes: a test case for predicting lifestyles and emergence of pathogens.</title>
        <authorList>
            <person name="Haridas S."/>
            <person name="Albert R."/>
            <person name="Binder M."/>
            <person name="Bloem J."/>
            <person name="Labutti K."/>
            <person name="Salamov A."/>
            <person name="Andreopoulos B."/>
            <person name="Baker S."/>
            <person name="Barry K."/>
            <person name="Bills G."/>
            <person name="Bluhm B."/>
            <person name="Cannon C."/>
            <person name="Castanera R."/>
            <person name="Culley D."/>
            <person name="Daum C."/>
            <person name="Ezra D."/>
            <person name="Gonzalez J."/>
            <person name="Henrissat B."/>
            <person name="Kuo A."/>
            <person name="Liang C."/>
            <person name="Lipzen A."/>
            <person name="Lutzoni F."/>
            <person name="Magnuson J."/>
            <person name="Mondo S."/>
            <person name="Nolan M."/>
            <person name="Ohm R."/>
            <person name="Pangilinan J."/>
            <person name="Park H.-J."/>
            <person name="Ramirez L."/>
            <person name="Alfaro M."/>
            <person name="Sun H."/>
            <person name="Tritt A."/>
            <person name="Yoshinaga Y."/>
            <person name="Zwiers L.-H."/>
            <person name="Turgeon B."/>
            <person name="Goodwin S."/>
            <person name="Spatafora J."/>
            <person name="Crous P."/>
            <person name="Grigoriev I."/>
        </authorList>
    </citation>
    <scope>NUCLEOTIDE SEQUENCE</scope>
    <source>
        <strain evidence="3">CBS 116435</strain>
    </source>
</reference>
<evidence type="ECO:0000256" key="2">
    <source>
        <dbReference type="ARBA" id="ARBA00023002"/>
    </source>
</evidence>